<name>A0A6C0IZZ7_9ZZZZ</name>
<dbReference type="EMBL" id="MN740298">
    <property type="protein sequence ID" value="QHT98938.1"/>
    <property type="molecule type" value="Genomic_DNA"/>
</dbReference>
<keyword evidence="1" id="KW-0472">Membrane</keyword>
<organism evidence="2">
    <name type="scientific">viral metagenome</name>
    <dbReference type="NCBI Taxonomy" id="1070528"/>
    <lineage>
        <taxon>unclassified sequences</taxon>
        <taxon>metagenomes</taxon>
        <taxon>organismal metagenomes</taxon>
    </lineage>
</organism>
<accession>A0A6C0IZZ7</accession>
<evidence type="ECO:0000256" key="1">
    <source>
        <dbReference type="SAM" id="Phobius"/>
    </source>
</evidence>
<feature type="transmembrane region" description="Helical" evidence="1">
    <location>
        <begin position="459"/>
        <end position="478"/>
    </location>
</feature>
<evidence type="ECO:0000313" key="2">
    <source>
        <dbReference type="EMBL" id="QHT98938.1"/>
    </source>
</evidence>
<keyword evidence="1" id="KW-1133">Transmembrane helix</keyword>
<dbReference type="AlphaFoldDB" id="A0A6C0IZZ7"/>
<sequence length="548" mass="64860">MEEYGKIVPVGEVCTMDFAKSLNIFDSSNYFIDSVLKSDGSNIKVYNGKDDDNAKTNSICSLSDDKSIAYENCAYKYNNPYLVNTIIDGKSYCKLPEYLNPTPDYTVGKEIYKLGEMTKTSFNSEIYNKYSLNQLCEERWHDWFCIPDYHIGNKYFNEVPSDLASTKSVGTCFTPCPFNYVPRDDNPSLNKCIIKSEFRGGIFAGTFNYTPMALICLFGLNEEFFKDNKLGYPNYMNITSNIIINDKNLKFNNNEENPTNIIDYIKDPKNGILDNIWKPIKEDISTNCNKIHEIIPDIDDVFIENNIIEPDQNIRASYKDLTENILFSYNLSKKIKYLLDNKNENPLDNNYEDYKKWKRGLMDINPKLTKELLKYHVKIFKKCANICFDGKSSYSKDYILYTLKRIYNIDEPIIFEDIDFDPEDEEIIINTFNIKPKKESNFFESYTNDFYYIRNTIDAYIISILLSFLIIILFIIYITYYEDIISIFNYIYITILWLYFDIRSFIYYRFIFFYYPDDTDMLKKDYIRKSYSSFVEKDKEYLKRFENN</sequence>
<protein>
    <submittedName>
        <fullName evidence="2">Uncharacterized protein</fullName>
    </submittedName>
</protein>
<keyword evidence="1" id="KW-0812">Transmembrane</keyword>
<proteinExistence type="predicted"/>
<reference evidence="2" key="1">
    <citation type="journal article" date="2020" name="Nature">
        <title>Giant virus diversity and host interactions through global metagenomics.</title>
        <authorList>
            <person name="Schulz F."/>
            <person name="Roux S."/>
            <person name="Paez-Espino D."/>
            <person name="Jungbluth S."/>
            <person name="Walsh D.A."/>
            <person name="Denef V.J."/>
            <person name="McMahon K.D."/>
            <person name="Konstantinidis K.T."/>
            <person name="Eloe-Fadrosh E.A."/>
            <person name="Kyrpides N.C."/>
            <person name="Woyke T."/>
        </authorList>
    </citation>
    <scope>NUCLEOTIDE SEQUENCE</scope>
    <source>
        <strain evidence="2">GVMAG-M-3300025695-21</strain>
    </source>
</reference>